<proteinExistence type="predicted"/>
<reference evidence="2 3" key="1">
    <citation type="submission" date="2023-12" db="EMBL/GenBank/DDBJ databases">
        <title>Marinobacter qingdaonensis sp. nov., isolated from the intertidal sediment of Qingdao, PR China.</title>
        <authorList>
            <person name="Li Y."/>
        </authorList>
    </citation>
    <scope>NUCLEOTIDE SEQUENCE [LARGE SCALE GENOMIC DNA]</scope>
    <source>
        <strain evidence="2 3">ASW11-75</strain>
    </source>
</reference>
<keyword evidence="3" id="KW-1185">Reference proteome</keyword>
<gene>
    <name evidence="2" type="ORF">U5822_09255</name>
</gene>
<feature type="region of interest" description="Disordered" evidence="1">
    <location>
        <begin position="58"/>
        <end position="80"/>
    </location>
</feature>
<evidence type="ECO:0000313" key="2">
    <source>
        <dbReference type="EMBL" id="MEA1080857.1"/>
    </source>
</evidence>
<evidence type="ECO:0000256" key="1">
    <source>
        <dbReference type="SAM" id="MobiDB-lite"/>
    </source>
</evidence>
<dbReference type="RefSeq" id="WP_322855342.1">
    <property type="nucleotide sequence ID" value="NZ_JAYDCJ010000003.1"/>
</dbReference>
<dbReference type="InterPro" id="IPR002514">
    <property type="entry name" value="Transposase_8"/>
</dbReference>
<dbReference type="Pfam" id="PF01527">
    <property type="entry name" value="HTH_Tnp_1"/>
    <property type="match status" value="1"/>
</dbReference>
<dbReference type="EMBL" id="JAYDCJ010000003">
    <property type="protein sequence ID" value="MEA1080857.1"/>
    <property type="molecule type" value="Genomic_DNA"/>
</dbReference>
<dbReference type="Proteomes" id="UP001305746">
    <property type="component" value="Unassembled WGS sequence"/>
</dbReference>
<organism evidence="2 3">
    <name type="scientific">Marinobacter qingdaonensis</name>
    <dbReference type="NCBI Taxonomy" id="3108486"/>
    <lineage>
        <taxon>Bacteria</taxon>
        <taxon>Pseudomonadati</taxon>
        <taxon>Pseudomonadota</taxon>
        <taxon>Gammaproteobacteria</taxon>
        <taxon>Pseudomonadales</taxon>
        <taxon>Marinobacteraceae</taxon>
        <taxon>Marinobacter</taxon>
    </lineage>
</organism>
<feature type="compositionally biased region" description="Basic residues" evidence="1">
    <location>
        <begin position="67"/>
        <end position="77"/>
    </location>
</feature>
<accession>A0ABU5NYP0</accession>
<evidence type="ECO:0000313" key="3">
    <source>
        <dbReference type="Proteomes" id="UP001305746"/>
    </source>
</evidence>
<dbReference type="InterPro" id="IPR010921">
    <property type="entry name" value="Trp_repressor/repl_initiator"/>
</dbReference>
<name>A0ABU5NYP0_9GAMM</name>
<dbReference type="SUPFAM" id="SSF48295">
    <property type="entry name" value="TrpR-like"/>
    <property type="match status" value="1"/>
</dbReference>
<protein>
    <submittedName>
        <fullName evidence="2">Transposase</fullName>
    </submittedName>
</protein>
<comment type="caution">
    <text evidence="2">The sequence shown here is derived from an EMBL/GenBank/DDBJ whole genome shotgun (WGS) entry which is preliminary data.</text>
</comment>
<sequence>MIKSKRYDNRSNREKARIIRKVGELVHEEHFTVLEACQVAGVHHSQYYRWKKLEEAEASGDRDAWKPRSKRPKRLARKTPESVRERVVSLARSGDFGSANSIAKTISAEIGRSIHAATVISILEKEGLYGFTDVKAEDGSFLRKKRGLKIESDD</sequence>